<dbReference type="Proteomes" id="UP000036681">
    <property type="component" value="Unplaced"/>
</dbReference>
<evidence type="ECO:0000313" key="3">
    <source>
        <dbReference type="WBParaSite" id="ALUE_0001704701-mRNA-1"/>
    </source>
</evidence>
<keyword evidence="2" id="KW-1185">Reference proteome</keyword>
<reference evidence="3" key="1">
    <citation type="submission" date="2017-02" db="UniProtKB">
        <authorList>
            <consortium name="WormBaseParasite"/>
        </authorList>
    </citation>
    <scope>IDENTIFICATION</scope>
</reference>
<name>A0A0M3IFP6_ASCLU</name>
<dbReference type="AlphaFoldDB" id="A0A0M3IFP6"/>
<protein>
    <submittedName>
        <fullName evidence="3">Uncharacterized protein</fullName>
    </submittedName>
</protein>
<sequence>MVKEQIDRRLELFGLGDLKNKVDVEIKTILLLRFVVVKISANCCPKVLQIVLDTLSGSELSTYVVRPPRVVKYCRSRNERCSVSDDFISGAVAPAAEAAEALQEERLARTLKNFTTFEKKGNAEERIVNSDEEMSKEVSDSDKTTSLTEEKNDDKISDEATSDKAEQF</sequence>
<accession>A0A0M3IFP6</accession>
<proteinExistence type="predicted"/>
<organism evidence="2 3">
    <name type="scientific">Ascaris lumbricoides</name>
    <name type="common">Giant roundworm</name>
    <dbReference type="NCBI Taxonomy" id="6252"/>
    <lineage>
        <taxon>Eukaryota</taxon>
        <taxon>Metazoa</taxon>
        <taxon>Ecdysozoa</taxon>
        <taxon>Nematoda</taxon>
        <taxon>Chromadorea</taxon>
        <taxon>Rhabditida</taxon>
        <taxon>Spirurina</taxon>
        <taxon>Ascaridomorpha</taxon>
        <taxon>Ascaridoidea</taxon>
        <taxon>Ascarididae</taxon>
        <taxon>Ascaris</taxon>
    </lineage>
</organism>
<dbReference type="WBParaSite" id="ALUE_0001704701-mRNA-1">
    <property type="protein sequence ID" value="ALUE_0001704701-mRNA-1"/>
    <property type="gene ID" value="ALUE_0001704701"/>
</dbReference>
<evidence type="ECO:0000256" key="1">
    <source>
        <dbReference type="SAM" id="MobiDB-lite"/>
    </source>
</evidence>
<evidence type="ECO:0000313" key="2">
    <source>
        <dbReference type="Proteomes" id="UP000036681"/>
    </source>
</evidence>
<feature type="region of interest" description="Disordered" evidence="1">
    <location>
        <begin position="123"/>
        <end position="168"/>
    </location>
</feature>